<dbReference type="STRING" id="1629334.Cva_01645"/>
<evidence type="ECO:0000313" key="1">
    <source>
        <dbReference type="EMBL" id="GAO98975.1"/>
    </source>
</evidence>
<proteinExistence type="predicted"/>
<gene>
    <name evidence="1" type="ORF">Cva_01645</name>
</gene>
<accession>A0A0K8MEN9</accession>
<organism evidence="1 2">
    <name type="scientific">Caedimonas varicaedens</name>
    <dbReference type="NCBI Taxonomy" id="1629334"/>
    <lineage>
        <taxon>Bacteria</taxon>
        <taxon>Pseudomonadati</taxon>
        <taxon>Pseudomonadota</taxon>
        <taxon>Alphaproteobacteria</taxon>
        <taxon>Holosporales</taxon>
        <taxon>Caedimonadaceae</taxon>
        <taxon>Caedimonas</taxon>
    </lineage>
</organism>
<comment type="caution">
    <text evidence="1">The sequence shown here is derived from an EMBL/GenBank/DDBJ whole genome shotgun (WGS) entry which is preliminary data.</text>
</comment>
<dbReference type="Proteomes" id="UP000036771">
    <property type="component" value="Unassembled WGS sequence"/>
</dbReference>
<reference evidence="1 2" key="1">
    <citation type="submission" date="2015-03" db="EMBL/GenBank/DDBJ databases">
        <title>Caedibacter varicaedens, whole genome shotgun sequence.</title>
        <authorList>
            <person name="Suzuki H."/>
            <person name="Dapper A.L."/>
            <person name="Gibson A.K."/>
            <person name="Jackson C."/>
            <person name="Lee H."/>
            <person name="Pejaver V.R."/>
            <person name="Doak T."/>
            <person name="Lynch M."/>
        </authorList>
    </citation>
    <scope>NUCLEOTIDE SEQUENCE [LARGE SCALE GENOMIC DNA]</scope>
</reference>
<dbReference type="AlphaFoldDB" id="A0A0K8MEN9"/>
<evidence type="ECO:0000313" key="2">
    <source>
        <dbReference type="Proteomes" id="UP000036771"/>
    </source>
</evidence>
<sequence>MKTAYEIAWDLIGTHKVNLRSSEIATMTGLSRSNIDDLALKKDIVRRLPEKKHLDLVKQVIEEIEQGKPHWELKTEAGETQ</sequence>
<name>A0A0K8MEN9_9PROT</name>
<dbReference type="EMBL" id="BBVC01000109">
    <property type="protein sequence ID" value="GAO98975.1"/>
    <property type="molecule type" value="Genomic_DNA"/>
</dbReference>
<protein>
    <submittedName>
        <fullName evidence="1">Uncharacterized protein</fullName>
    </submittedName>
</protein>
<keyword evidence="2" id="KW-1185">Reference proteome</keyword>